<accession>A0A248VZM5</accession>
<evidence type="ECO:0000259" key="5">
    <source>
        <dbReference type="Pfam" id="PF25944"/>
    </source>
</evidence>
<dbReference type="GO" id="GO:0022857">
    <property type="term" value="F:transmembrane transporter activity"/>
    <property type="evidence" value="ECO:0007669"/>
    <property type="project" value="InterPro"/>
</dbReference>
<dbReference type="PANTHER" id="PTHR30158:SF3">
    <property type="entry name" value="MULTIDRUG EFFLUX PUMP SUBUNIT ACRA-RELATED"/>
    <property type="match status" value="1"/>
</dbReference>
<dbReference type="Gene3D" id="2.40.30.170">
    <property type="match status" value="1"/>
</dbReference>
<geneLocation type="plasmid" evidence="7 8">
    <name>pBN4</name>
</geneLocation>
<feature type="domain" description="Multidrug resistance protein MdtA-like C-terminal permuted SH3" evidence="6">
    <location>
        <begin position="281"/>
        <end position="343"/>
    </location>
</feature>
<dbReference type="OrthoDB" id="9783047at2"/>
<dbReference type="GO" id="GO:0046677">
    <property type="term" value="P:response to antibiotic"/>
    <property type="evidence" value="ECO:0007669"/>
    <property type="project" value="TreeGrafter"/>
</dbReference>
<comment type="similarity">
    <text evidence="2">Belongs to the membrane fusion protein (MFP) (TC 8.A.1) family.</text>
</comment>
<dbReference type="GO" id="GO:0005886">
    <property type="term" value="C:plasma membrane"/>
    <property type="evidence" value="ECO:0007669"/>
    <property type="project" value="UniProtKB-SubCell"/>
</dbReference>
<protein>
    <submittedName>
        <fullName evidence="7">Efflux transporter periplasmic adaptor subunit</fullName>
    </submittedName>
</protein>
<dbReference type="PANTHER" id="PTHR30158">
    <property type="entry name" value="ACRA/E-RELATED COMPONENT OF DRUG EFFLUX TRANSPORTER"/>
    <property type="match status" value="1"/>
</dbReference>
<proteinExistence type="inferred from homology"/>
<name>A0A248VZM5_9BURK</name>
<dbReference type="InterPro" id="IPR058626">
    <property type="entry name" value="MdtA-like_b-barrel"/>
</dbReference>
<feature type="domain" description="Multidrug resistance protein MdtA-like beta-barrel" evidence="5">
    <location>
        <begin position="187"/>
        <end position="277"/>
    </location>
</feature>
<evidence type="ECO:0000259" key="4">
    <source>
        <dbReference type="Pfam" id="PF25917"/>
    </source>
</evidence>
<evidence type="ECO:0000313" key="7">
    <source>
        <dbReference type="EMBL" id="ASW04387.1"/>
    </source>
</evidence>
<dbReference type="InterPro" id="IPR058627">
    <property type="entry name" value="MdtA-like_C"/>
</dbReference>
<dbReference type="SUPFAM" id="SSF111369">
    <property type="entry name" value="HlyD-like secretion proteins"/>
    <property type="match status" value="1"/>
</dbReference>
<dbReference type="KEGG" id="parb:CJU94_40110"/>
<reference evidence="7 8" key="1">
    <citation type="submission" date="2017-08" db="EMBL/GenBank/DDBJ databases">
        <title>Identification and genetic characteristics of simultaneous BTEX- and naphthalene-degrading Paraburkholderia sp. BN5 isolated from petroleum-contaminated soil.</title>
        <authorList>
            <person name="Lee Y."/>
            <person name="Jeon C.O."/>
        </authorList>
    </citation>
    <scope>NUCLEOTIDE SEQUENCE [LARGE SCALE GENOMIC DNA]</scope>
    <source>
        <strain evidence="7 8">BN5</strain>
        <plasmid evidence="7 8">pBN4</plasmid>
    </source>
</reference>
<organism evidence="7 8">
    <name type="scientific">Paraburkholderia aromaticivorans</name>
    <dbReference type="NCBI Taxonomy" id="2026199"/>
    <lineage>
        <taxon>Bacteria</taxon>
        <taxon>Pseudomonadati</taxon>
        <taxon>Pseudomonadota</taxon>
        <taxon>Betaproteobacteria</taxon>
        <taxon>Burkholderiales</taxon>
        <taxon>Burkholderiaceae</taxon>
        <taxon>Paraburkholderia</taxon>
    </lineage>
</organism>
<comment type="subcellular location">
    <subcellularLocation>
        <location evidence="1">Cell envelope</location>
    </subcellularLocation>
</comment>
<evidence type="ECO:0000256" key="2">
    <source>
        <dbReference type="ARBA" id="ARBA00009477"/>
    </source>
</evidence>
<dbReference type="FunFam" id="2.40.420.20:FF:000001">
    <property type="entry name" value="Efflux RND transporter periplasmic adaptor subunit"/>
    <property type="match status" value="1"/>
</dbReference>
<dbReference type="InterPro" id="IPR006143">
    <property type="entry name" value="RND_pump_MFP"/>
</dbReference>
<dbReference type="Gene3D" id="2.40.420.20">
    <property type="match status" value="1"/>
</dbReference>
<dbReference type="Pfam" id="PF25944">
    <property type="entry name" value="Beta-barrel_RND"/>
    <property type="match status" value="1"/>
</dbReference>
<dbReference type="NCBIfam" id="TIGR01730">
    <property type="entry name" value="RND_mfp"/>
    <property type="match status" value="1"/>
</dbReference>
<keyword evidence="8" id="KW-1185">Reference proteome</keyword>
<dbReference type="Gene3D" id="2.40.50.100">
    <property type="match status" value="1"/>
</dbReference>
<dbReference type="Proteomes" id="UP000215158">
    <property type="component" value="Plasmid pBN4"/>
</dbReference>
<evidence type="ECO:0000259" key="6">
    <source>
        <dbReference type="Pfam" id="PF25967"/>
    </source>
</evidence>
<dbReference type="AlphaFoldDB" id="A0A248VZM5"/>
<evidence type="ECO:0000256" key="1">
    <source>
        <dbReference type="ARBA" id="ARBA00004196"/>
    </source>
</evidence>
<sequence>MTLTTCSIAAAFLLTGCDKKTVVQTATPEVGTVTLQSQPVTLTSELPGRTSAWRVAEVRPQVSGVIQKRLFTEGADVKQGQQLYQIDEAPYRAAYDKARAALTTAQRLAERDQKLLVDNAVSKQQYDDAMSAYQQAQADVETARINLAYTKVYAPISGRIGRSAVTEGALVTNGQSQSLAVVQQLDPIYVDVTQSSIDMMRLRRELASGQLKSTGKNAASVSLVLEDGSSYGQAGTLKFSEVSVDEGTGMITLRAIFPNSERDLLPGMFVHARLNEGVRSDAILVPEQAVARDTTGAAIAWVVGPDNKANLRPIQVDRTVGNTWLLRSGLRAGERVVTEGLQRLQPGITVSAVPATNVHVDLGDEPGSTNAAIAPASAAAGS</sequence>
<dbReference type="Pfam" id="PF25967">
    <property type="entry name" value="RND-MFP_C"/>
    <property type="match status" value="1"/>
</dbReference>
<dbReference type="RefSeq" id="WP_095423999.1">
    <property type="nucleotide sequence ID" value="NZ_CP022994.1"/>
</dbReference>
<gene>
    <name evidence="7" type="ORF">CJU94_40110</name>
</gene>
<dbReference type="EMBL" id="CP022994">
    <property type="protein sequence ID" value="ASW04387.1"/>
    <property type="molecule type" value="Genomic_DNA"/>
</dbReference>
<evidence type="ECO:0000313" key="8">
    <source>
        <dbReference type="Proteomes" id="UP000215158"/>
    </source>
</evidence>
<feature type="domain" description="Multidrug resistance protein MdtA-like alpha-helical hairpin" evidence="3">
    <location>
        <begin position="90"/>
        <end position="150"/>
    </location>
</feature>
<dbReference type="InterPro" id="IPR058625">
    <property type="entry name" value="MdtA-like_BSH"/>
</dbReference>
<dbReference type="Pfam" id="PF25876">
    <property type="entry name" value="HH_MFP_RND"/>
    <property type="match status" value="1"/>
</dbReference>
<evidence type="ECO:0000259" key="3">
    <source>
        <dbReference type="Pfam" id="PF25876"/>
    </source>
</evidence>
<dbReference type="InterPro" id="IPR058624">
    <property type="entry name" value="MdtA-like_HH"/>
</dbReference>
<feature type="domain" description="Multidrug resistance protein MdtA-like barrel-sandwich hybrid" evidence="4">
    <location>
        <begin position="54"/>
        <end position="183"/>
    </location>
</feature>
<dbReference type="Pfam" id="PF25917">
    <property type="entry name" value="BSH_RND"/>
    <property type="match status" value="1"/>
</dbReference>
<dbReference type="Gene3D" id="1.10.287.470">
    <property type="entry name" value="Helix hairpin bin"/>
    <property type="match status" value="1"/>
</dbReference>
<keyword evidence="7" id="KW-0614">Plasmid</keyword>